<reference evidence="1" key="1">
    <citation type="journal article" date="2012" name="PLoS Genet.">
        <title>Comparative analysis of the genomes of two field isolates of the rice blast fungus Magnaporthe oryzae.</title>
        <authorList>
            <person name="Xue M."/>
            <person name="Yang J."/>
            <person name="Li Z."/>
            <person name="Hu S."/>
            <person name="Yao N."/>
            <person name="Dean R.A."/>
            <person name="Zhao W."/>
            <person name="Shen M."/>
            <person name="Zhang H."/>
            <person name="Li C."/>
            <person name="Liu L."/>
            <person name="Cao L."/>
            <person name="Xu X."/>
            <person name="Xing Y."/>
            <person name="Hsiang T."/>
            <person name="Zhang Z."/>
            <person name="Xu J.R."/>
            <person name="Peng Y.L."/>
        </authorList>
    </citation>
    <scope>NUCLEOTIDE SEQUENCE</scope>
    <source>
        <strain evidence="1">Y34</strain>
    </source>
</reference>
<dbReference type="AlphaFoldDB" id="A0AA97P6U1"/>
<dbReference type="Proteomes" id="UP000011086">
    <property type="component" value="Unassembled WGS sequence"/>
</dbReference>
<evidence type="ECO:0000313" key="1">
    <source>
        <dbReference type="EMBL" id="ELQ43015.1"/>
    </source>
</evidence>
<name>A0AA97P6U1_PYRO3</name>
<protein>
    <submittedName>
        <fullName evidence="1">Uncharacterized protein</fullName>
    </submittedName>
</protein>
<organism evidence="1">
    <name type="scientific">Pyricularia oryzae (strain Y34)</name>
    <name type="common">Rice blast fungus</name>
    <name type="synonym">Magnaporthe oryzae</name>
    <dbReference type="NCBI Taxonomy" id="1143189"/>
    <lineage>
        <taxon>Eukaryota</taxon>
        <taxon>Fungi</taxon>
        <taxon>Dikarya</taxon>
        <taxon>Ascomycota</taxon>
        <taxon>Pezizomycotina</taxon>
        <taxon>Sordariomycetes</taxon>
        <taxon>Sordariomycetidae</taxon>
        <taxon>Magnaporthales</taxon>
        <taxon>Pyriculariaceae</taxon>
        <taxon>Pyricularia</taxon>
    </lineage>
</organism>
<proteinExistence type="predicted"/>
<dbReference type="EMBL" id="JH793029">
    <property type="protein sequence ID" value="ELQ43015.1"/>
    <property type="molecule type" value="Genomic_DNA"/>
</dbReference>
<accession>A0AA97P6U1</accession>
<sequence>MPRDLGPGTEFCMGSLASLATKSMGVLFAADHGTEAQQGNG</sequence>
<gene>
    <name evidence="1" type="ORF">OOU_Y34scaffold00177g27</name>
</gene>